<dbReference type="AlphaFoldDB" id="A0A4R8FVF8"/>
<dbReference type="RefSeq" id="WP_208324625.1">
    <property type="nucleotide sequence ID" value="NZ_SOEC01000004.1"/>
</dbReference>
<proteinExistence type="predicted"/>
<organism evidence="2 3">
    <name type="scientific">Modicisalibacter xianhensis</name>
    <dbReference type="NCBI Taxonomy" id="442341"/>
    <lineage>
        <taxon>Bacteria</taxon>
        <taxon>Pseudomonadati</taxon>
        <taxon>Pseudomonadota</taxon>
        <taxon>Gammaproteobacteria</taxon>
        <taxon>Oceanospirillales</taxon>
        <taxon>Halomonadaceae</taxon>
        <taxon>Modicisalibacter</taxon>
    </lineage>
</organism>
<evidence type="ECO:0000259" key="1">
    <source>
        <dbReference type="Pfam" id="PF18909"/>
    </source>
</evidence>
<dbReference type="Proteomes" id="UP000294489">
    <property type="component" value="Unassembled WGS sequence"/>
</dbReference>
<comment type="caution">
    <text evidence="2">The sequence shown here is derived from an EMBL/GenBank/DDBJ whole genome shotgun (WGS) entry which is preliminary data.</text>
</comment>
<protein>
    <recommendedName>
        <fullName evidence="1">dATP/dGTP diphosphohydrolase N-terminal domain-containing protein</fullName>
    </recommendedName>
</protein>
<sequence length="124" mass="13963">MNQVDHFDTEMDAKQRGPLCSVPAGMKFDTDKPRMDLLLSDMPRALTEVGKVLTFGAAKYAPGNWQYVENAEERYRAAGFRHDLALSMGEQHDSETGLLHLAHEACCVLFRLELALRELEATHD</sequence>
<reference evidence="2 3" key="1">
    <citation type="submission" date="2019-03" db="EMBL/GenBank/DDBJ databases">
        <title>Freshwater and sediment microbial communities from various areas in North America, analyzing microbe dynamics in response to fracking.</title>
        <authorList>
            <person name="Lamendella R."/>
        </authorList>
    </citation>
    <scope>NUCLEOTIDE SEQUENCE [LARGE SCALE GENOMIC DNA]</scope>
    <source>
        <strain evidence="2 3">6_TX</strain>
    </source>
</reference>
<dbReference type="InterPro" id="IPR044038">
    <property type="entry name" value="dATP/dGTP_diPOhydrolase_N"/>
</dbReference>
<evidence type="ECO:0000313" key="2">
    <source>
        <dbReference type="EMBL" id="TDX30808.1"/>
    </source>
</evidence>
<dbReference type="EMBL" id="SOEC01000004">
    <property type="protein sequence ID" value="TDX30808.1"/>
    <property type="molecule type" value="Genomic_DNA"/>
</dbReference>
<feature type="domain" description="dATP/dGTP diphosphohydrolase N-terminal" evidence="1">
    <location>
        <begin position="24"/>
        <end position="118"/>
    </location>
</feature>
<name>A0A4R8FVF8_9GAMM</name>
<gene>
    <name evidence="2" type="ORF">DFO67_10463</name>
</gene>
<evidence type="ECO:0000313" key="3">
    <source>
        <dbReference type="Proteomes" id="UP000294489"/>
    </source>
</evidence>
<accession>A0A4R8FVF8</accession>
<dbReference type="Pfam" id="PF18909">
    <property type="entry name" value="dGTP_diPhyd_N"/>
    <property type="match status" value="1"/>
</dbReference>